<dbReference type="GO" id="GO:0008113">
    <property type="term" value="F:peptide-methionine (S)-S-oxide reductase activity"/>
    <property type="evidence" value="ECO:0007669"/>
    <property type="project" value="UniProtKB-UniRule"/>
</dbReference>
<dbReference type="Pfam" id="PF01625">
    <property type="entry name" value="PMSR"/>
    <property type="match status" value="1"/>
</dbReference>
<comment type="function">
    <text evidence="2">Has an important function as a repair enzyme for proteins that have been inactivated by oxidation. Catalyzes the reversible oxidation-reduction of methionine sulfoxide in proteins to methionine.</text>
</comment>
<gene>
    <name evidence="2 5" type="primary">msrA</name>
    <name evidence="5" type="ORF">HX804_04640</name>
    <name evidence="4" type="ORF">HX865_01360</name>
</gene>
<evidence type="ECO:0000256" key="2">
    <source>
        <dbReference type="HAMAP-Rule" id="MF_01401"/>
    </source>
</evidence>
<dbReference type="PANTHER" id="PTHR43774">
    <property type="entry name" value="PEPTIDE METHIONINE SULFOXIDE REDUCTASE"/>
    <property type="match status" value="1"/>
</dbReference>
<dbReference type="HAMAP" id="MF_01401">
    <property type="entry name" value="MsrA"/>
    <property type="match status" value="1"/>
</dbReference>
<comment type="catalytic activity">
    <reaction evidence="2">
        <text>L-methionyl-[protein] + [thioredoxin]-disulfide + H2O = L-methionyl-(S)-S-oxide-[protein] + [thioredoxin]-dithiol</text>
        <dbReference type="Rhea" id="RHEA:14217"/>
        <dbReference type="Rhea" id="RHEA-COMP:10698"/>
        <dbReference type="Rhea" id="RHEA-COMP:10700"/>
        <dbReference type="Rhea" id="RHEA-COMP:12313"/>
        <dbReference type="Rhea" id="RHEA-COMP:12315"/>
        <dbReference type="ChEBI" id="CHEBI:15377"/>
        <dbReference type="ChEBI" id="CHEBI:16044"/>
        <dbReference type="ChEBI" id="CHEBI:29950"/>
        <dbReference type="ChEBI" id="CHEBI:44120"/>
        <dbReference type="ChEBI" id="CHEBI:50058"/>
        <dbReference type="EC" id="1.8.4.11"/>
    </reaction>
</comment>
<proteinExistence type="inferred from homology"/>
<dbReference type="NCBIfam" id="TIGR00401">
    <property type="entry name" value="msrA"/>
    <property type="match status" value="1"/>
</dbReference>
<accession>A0A7K4MES7</accession>
<dbReference type="Proteomes" id="UP000529843">
    <property type="component" value="Unassembled WGS sequence"/>
</dbReference>
<dbReference type="AlphaFoldDB" id="A0A7K4MES7"/>
<feature type="domain" description="Peptide methionine sulphoxide reductase MsrA" evidence="3">
    <location>
        <begin position="2"/>
        <end position="150"/>
    </location>
</feature>
<evidence type="ECO:0000313" key="6">
    <source>
        <dbReference type="Proteomes" id="UP000527815"/>
    </source>
</evidence>
<sequence length="152" mass="17533">MKATFGAGCFWHVEEVFRKTKGVKSTQVGYCGGIKKNPTYEDVCTDTTGHAESVDIDYDPQEISYEELLKIFWNNHNPTTLNRQGPDVGTQYRSVVFFHTPEQENVALEMKKNLNPVAKEKFNAEIITEIKPAQEFHRAEEYHQQYLEKSNL</sequence>
<evidence type="ECO:0000313" key="7">
    <source>
        <dbReference type="Proteomes" id="UP000529843"/>
    </source>
</evidence>
<keyword evidence="1 2" id="KW-0560">Oxidoreductase</keyword>
<comment type="similarity">
    <text evidence="2">Belongs to the MsrA Met sulfoxide reductase family.</text>
</comment>
<evidence type="ECO:0000313" key="5">
    <source>
        <dbReference type="EMBL" id="NWK02569.1"/>
    </source>
</evidence>
<dbReference type="EMBL" id="JACASZ010000011">
    <property type="protein sequence ID" value="NWJ77146.1"/>
    <property type="molecule type" value="Genomic_DNA"/>
</dbReference>
<reference evidence="5" key="2">
    <citation type="submission" date="2020-06" db="EMBL/GenBank/DDBJ databases">
        <authorList>
            <person name="Wang Y."/>
        </authorList>
    </citation>
    <scope>NUCLEOTIDE SEQUENCE</scope>
    <source>
        <strain evidence="4">D1b</strain>
        <strain evidence="5">N8</strain>
    </source>
</reference>
<dbReference type="InterPro" id="IPR036509">
    <property type="entry name" value="Met_Sox_Rdtase_MsrA_sf"/>
</dbReference>
<reference evidence="6 7" key="1">
    <citation type="journal article" date="2019" name="Environ. Microbiol.">
        <title>Genomics insights into ecotype formation of ammonia-oxidizing archaea in the deep ocean.</title>
        <authorList>
            <person name="Wang Y."/>
            <person name="Huang J.M."/>
            <person name="Cui G.J."/>
            <person name="Nunoura T."/>
            <person name="Takaki Y."/>
            <person name="Li W.L."/>
            <person name="Li J."/>
            <person name="Gao Z.M."/>
            <person name="Takai K."/>
            <person name="Zhang A.Q."/>
            <person name="Stepanauskas R."/>
        </authorList>
    </citation>
    <scope>NUCLEOTIDE SEQUENCE [LARGE SCALE GENOMIC DNA]</scope>
    <source>
        <strain evidence="4 6">D1b</strain>
        <strain evidence="5 7">N8</strain>
    </source>
</reference>
<dbReference type="EC" id="1.8.4.11" evidence="2"/>
<dbReference type="PANTHER" id="PTHR43774:SF1">
    <property type="entry name" value="PEPTIDE METHIONINE SULFOXIDE REDUCTASE MSRA 2"/>
    <property type="match status" value="1"/>
</dbReference>
<evidence type="ECO:0000259" key="3">
    <source>
        <dbReference type="Pfam" id="PF01625"/>
    </source>
</evidence>
<dbReference type="Gene3D" id="3.30.1060.10">
    <property type="entry name" value="Peptide methionine sulphoxide reductase MsrA"/>
    <property type="match status" value="1"/>
</dbReference>
<evidence type="ECO:0000256" key="1">
    <source>
        <dbReference type="ARBA" id="ARBA00023002"/>
    </source>
</evidence>
<name>A0A7K4MES7_9ARCH</name>
<comment type="catalytic activity">
    <reaction evidence="2">
        <text>[thioredoxin]-disulfide + L-methionine + H2O = L-methionine (S)-S-oxide + [thioredoxin]-dithiol</text>
        <dbReference type="Rhea" id="RHEA:19993"/>
        <dbReference type="Rhea" id="RHEA-COMP:10698"/>
        <dbReference type="Rhea" id="RHEA-COMP:10700"/>
        <dbReference type="ChEBI" id="CHEBI:15377"/>
        <dbReference type="ChEBI" id="CHEBI:29950"/>
        <dbReference type="ChEBI" id="CHEBI:50058"/>
        <dbReference type="ChEBI" id="CHEBI:57844"/>
        <dbReference type="ChEBI" id="CHEBI:58772"/>
        <dbReference type="EC" id="1.8.4.11"/>
    </reaction>
</comment>
<protein>
    <recommendedName>
        <fullName evidence="2">Peptide methionine sulfoxide reductase MsrA</fullName>
        <shortName evidence="2">Protein-methionine-S-oxide reductase</shortName>
        <ecNumber evidence="2">1.8.4.11</ecNumber>
    </recommendedName>
    <alternativeName>
        <fullName evidence="2">Peptide-methionine (S)-S-oxide reductase</fullName>
        <shortName evidence="2">Peptide Met(O) reductase</shortName>
    </alternativeName>
</protein>
<dbReference type="InterPro" id="IPR002569">
    <property type="entry name" value="Met_Sox_Rdtase_MsrA_dom"/>
</dbReference>
<comment type="caution">
    <text evidence="5">The sequence shown here is derived from an EMBL/GenBank/DDBJ whole genome shotgun (WGS) entry which is preliminary data.</text>
</comment>
<evidence type="ECO:0000313" key="4">
    <source>
        <dbReference type="EMBL" id="NWJ77146.1"/>
    </source>
</evidence>
<dbReference type="EMBL" id="JACAST010000047">
    <property type="protein sequence ID" value="NWK02569.1"/>
    <property type="molecule type" value="Genomic_DNA"/>
</dbReference>
<feature type="active site" evidence="2">
    <location>
        <position position="9"/>
    </location>
</feature>
<organism evidence="5 7">
    <name type="scientific">Marine Group I thaumarchaeote</name>
    <dbReference type="NCBI Taxonomy" id="2511932"/>
    <lineage>
        <taxon>Archaea</taxon>
        <taxon>Nitrososphaerota</taxon>
        <taxon>Marine Group I</taxon>
    </lineage>
</organism>
<dbReference type="Proteomes" id="UP000527815">
    <property type="component" value="Unassembled WGS sequence"/>
</dbReference>
<dbReference type="SUPFAM" id="SSF55068">
    <property type="entry name" value="Peptide methionine sulfoxide reductase"/>
    <property type="match status" value="1"/>
</dbReference>